<dbReference type="eggNOG" id="ENOG502SPDY">
    <property type="taxonomic scope" value="Eukaryota"/>
</dbReference>
<protein>
    <submittedName>
        <fullName evidence="2">Expressed protein</fullName>
    </submittedName>
</protein>
<dbReference type="Proteomes" id="UP000008141">
    <property type="component" value="Unassembled WGS sequence"/>
</dbReference>
<name>E1ZM50_CHLVA</name>
<reference evidence="2 3" key="1">
    <citation type="journal article" date="2010" name="Plant Cell">
        <title>The Chlorella variabilis NC64A genome reveals adaptation to photosymbiosis, coevolution with viruses, and cryptic sex.</title>
        <authorList>
            <person name="Blanc G."/>
            <person name="Duncan G."/>
            <person name="Agarkova I."/>
            <person name="Borodovsky M."/>
            <person name="Gurnon J."/>
            <person name="Kuo A."/>
            <person name="Lindquist E."/>
            <person name="Lucas S."/>
            <person name="Pangilinan J."/>
            <person name="Polle J."/>
            <person name="Salamov A."/>
            <person name="Terry A."/>
            <person name="Yamada T."/>
            <person name="Dunigan D.D."/>
            <person name="Grigoriev I.V."/>
            <person name="Claverie J.M."/>
            <person name="Van Etten J.L."/>
        </authorList>
    </citation>
    <scope>NUCLEOTIDE SEQUENCE [LARGE SCALE GENOMIC DNA]</scope>
    <source>
        <strain evidence="2 3">NC64A</strain>
    </source>
</reference>
<dbReference type="InParanoid" id="E1ZM50"/>
<evidence type="ECO:0000313" key="2">
    <source>
        <dbReference type="EMBL" id="EFN53050.1"/>
    </source>
</evidence>
<evidence type="ECO:0000256" key="1">
    <source>
        <dbReference type="SAM" id="MobiDB-lite"/>
    </source>
</evidence>
<gene>
    <name evidence="2" type="ORF">CHLNCDRAFT_137301</name>
</gene>
<proteinExistence type="predicted"/>
<dbReference type="KEGG" id="cvr:CHLNCDRAFT_137301"/>
<organism evidence="3">
    <name type="scientific">Chlorella variabilis</name>
    <name type="common">Green alga</name>
    <dbReference type="NCBI Taxonomy" id="554065"/>
    <lineage>
        <taxon>Eukaryota</taxon>
        <taxon>Viridiplantae</taxon>
        <taxon>Chlorophyta</taxon>
        <taxon>core chlorophytes</taxon>
        <taxon>Trebouxiophyceae</taxon>
        <taxon>Chlorellales</taxon>
        <taxon>Chlorellaceae</taxon>
        <taxon>Chlorella clade</taxon>
        <taxon>Chlorella</taxon>
    </lineage>
</organism>
<dbReference type="STRING" id="554065.E1ZM50"/>
<feature type="compositionally biased region" description="Low complexity" evidence="1">
    <location>
        <begin position="365"/>
        <end position="379"/>
    </location>
</feature>
<feature type="compositionally biased region" description="Gly residues" evidence="1">
    <location>
        <begin position="352"/>
        <end position="364"/>
    </location>
</feature>
<dbReference type="EMBL" id="GL433853">
    <property type="protein sequence ID" value="EFN53050.1"/>
    <property type="molecule type" value="Genomic_DNA"/>
</dbReference>
<evidence type="ECO:0000313" key="3">
    <source>
        <dbReference type="Proteomes" id="UP000008141"/>
    </source>
</evidence>
<feature type="region of interest" description="Disordered" evidence="1">
    <location>
        <begin position="340"/>
        <end position="379"/>
    </location>
</feature>
<sequence length="379" mass="41702">MGEMMSFEVLPAMGIKPELVVLASAACATVSLGINLFGGVVTEKKRAELQLELERGKLSLAQLAEIRGVTARYRGPLLESAIDLEQRLWHLITEWPVQWRSTEDCAEEFLGFVEVVRREGPREQAFLQAGNPQGSDTLSTLVEGVRFVLCASQSGLEKWYLEGQGRPHPGSRSRQSRDEIIREHSASREGPMHSSGWDPGTDTMHVTRGAQRAIGSFMITTPMGARRHYTQSYGDFYNRWDSDSSFRRWFDKLEADALDLATGAPWHGQGPFPVGRWTRVLLLQQLLVDCCDLLDPDCVRLPLSRRTRLMPDLSQAWDTGQARESGGGAGAALEGIRGMLSGSFDSEDSSSSGGGGSYSNGSGVGAAQQQQQQQQQARR</sequence>
<accession>E1ZM50</accession>
<keyword evidence="3" id="KW-1185">Reference proteome</keyword>
<dbReference type="OrthoDB" id="531190at2759"/>
<dbReference type="RefSeq" id="XP_005845152.1">
    <property type="nucleotide sequence ID" value="XM_005845090.1"/>
</dbReference>
<dbReference type="GeneID" id="17352419"/>
<dbReference type="AlphaFoldDB" id="E1ZM50"/>